<evidence type="ECO:0000313" key="2">
    <source>
        <dbReference type="EMBL" id="NWE13008.1"/>
    </source>
</evidence>
<keyword evidence="1" id="KW-0732">Signal</keyword>
<gene>
    <name evidence="2" type="ORF">HX822_08690</name>
</gene>
<dbReference type="AlphaFoldDB" id="A0A7Y8JNT4"/>
<accession>A0A7Y8JNT4</accession>
<proteinExistence type="predicted"/>
<organism evidence="2 3">
    <name type="scientific">Pseudomonas yamanorum</name>
    <dbReference type="NCBI Taxonomy" id="515393"/>
    <lineage>
        <taxon>Bacteria</taxon>
        <taxon>Pseudomonadati</taxon>
        <taxon>Pseudomonadota</taxon>
        <taxon>Gammaproteobacteria</taxon>
        <taxon>Pseudomonadales</taxon>
        <taxon>Pseudomonadaceae</taxon>
        <taxon>Pseudomonas</taxon>
    </lineage>
</organism>
<evidence type="ECO:0000256" key="1">
    <source>
        <dbReference type="SAM" id="SignalP"/>
    </source>
</evidence>
<dbReference type="EMBL" id="JACARG010000014">
    <property type="protein sequence ID" value="NWE13008.1"/>
    <property type="molecule type" value="Genomic_DNA"/>
</dbReference>
<dbReference type="RefSeq" id="WP_177077041.1">
    <property type="nucleotide sequence ID" value="NZ_JACARG010000014.1"/>
</dbReference>
<dbReference type="Proteomes" id="UP000531950">
    <property type="component" value="Unassembled WGS sequence"/>
</dbReference>
<feature type="chain" id="PRO_5031147985" evidence="1">
    <location>
        <begin position="20"/>
        <end position="413"/>
    </location>
</feature>
<reference evidence="2 3" key="1">
    <citation type="submission" date="2020-04" db="EMBL/GenBank/DDBJ databases">
        <title>Molecular characterization of pseudomonads from Agaricus bisporus reveal novel blotch 2 pathogens in Western Europe.</title>
        <authorList>
            <person name="Taparia T."/>
            <person name="Krijger M."/>
            <person name="Haynes E."/>
            <person name="Elpinstone J.G."/>
            <person name="Noble R."/>
            <person name="Van Der Wolf J."/>
        </authorList>
    </citation>
    <scope>NUCLEOTIDE SEQUENCE [LARGE SCALE GENOMIC DNA]</scope>
    <source>
        <strain evidence="2 3">IPO3782</strain>
    </source>
</reference>
<feature type="signal peptide" evidence="1">
    <location>
        <begin position="1"/>
        <end position="19"/>
    </location>
</feature>
<evidence type="ECO:0000313" key="3">
    <source>
        <dbReference type="Proteomes" id="UP000531950"/>
    </source>
</evidence>
<name>A0A7Y8JNT4_9PSED</name>
<comment type="caution">
    <text evidence="2">The sequence shown here is derived from an EMBL/GenBank/DDBJ whole genome shotgun (WGS) entry which is preliminary data.</text>
</comment>
<sequence>MKLLPLLASALLLPSIAHAGDAALDDTLKAFSRCDASFFSSLKAHSDAWKAYAPLQQDKDTAWITVANRASRSGNTVALRNLPPVAGMKLLSYFDESTDLGNVGYYFYWGFMVDGSPDDVAKRLGPLLEKPALLKKIDTAYVRSELRFRDNWVSIEPMPGSAPGKSRVERVLLLEPEGAQTRLSCSVQGAVDAALLVQLRPDIPPAEYPQTRLEKAIGDVPVPQELLKKLDSPLLAPKFKSLTYTYTTQPVGATKRDSKSVEYKVENGLLNKTENYSSFRVERVTKADLIQLKAKMIGLGDDSVLQTSEMEFKAPQSWSPGQTLSARLLMKHVPAKPGDEPFKTQLECTVGERMPARQVFASLPGDAIKLACVQGEIRTSQAFVEDLGLAITLESTSGADHDVYEITALEVVR</sequence>
<protein>
    <submittedName>
        <fullName evidence="2">Uncharacterized protein</fullName>
    </submittedName>
</protein>